<accession>A0A4V2NLD5</accession>
<keyword evidence="1" id="KW-1133">Transmembrane helix</keyword>
<proteinExistence type="predicted"/>
<keyword evidence="1" id="KW-0812">Transmembrane</keyword>
<sequence>MKQLVVIAFVALLVGVHWYFRTRADKPVSAVERGLATGWLWVRRITCFFAAAVALLGALSLIAHGILTDVDMMLIIGTVLLLALAALFTHWGVYGMGVRRYDTRDDRPVHEARAKRYGWRRS</sequence>
<dbReference type="AlphaFoldDB" id="A0A4V2NLD5"/>
<evidence type="ECO:0008006" key="4">
    <source>
        <dbReference type="Google" id="ProtNLM"/>
    </source>
</evidence>
<reference evidence="2 3" key="1">
    <citation type="submission" date="2019-02" db="EMBL/GenBank/DDBJ databases">
        <title>Dyella amyloliquefaciens sp. nov., isolated from forest soil.</title>
        <authorList>
            <person name="Gao Z.-H."/>
            <person name="Qiu L.-H."/>
        </authorList>
    </citation>
    <scope>NUCLEOTIDE SEQUENCE [LARGE SCALE GENOMIC DNA]</scope>
    <source>
        <strain evidence="2 3">KACC 12747</strain>
    </source>
</reference>
<evidence type="ECO:0000313" key="2">
    <source>
        <dbReference type="EMBL" id="TCI08464.1"/>
    </source>
</evidence>
<feature type="transmembrane region" description="Helical" evidence="1">
    <location>
        <begin position="45"/>
        <end position="67"/>
    </location>
</feature>
<organism evidence="2 3">
    <name type="scientific">Dyella soli</name>
    <dbReference type="NCBI Taxonomy" id="522319"/>
    <lineage>
        <taxon>Bacteria</taxon>
        <taxon>Pseudomonadati</taxon>
        <taxon>Pseudomonadota</taxon>
        <taxon>Gammaproteobacteria</taxon>
        <taxon>Lysobacterales</taxon>
        <taxon>Rhodanobacteraceae</taxon>
        <taxon>Dyella</taxon>
    </lineage>
</organism>
<evidence type="ECO:0000256" key="1">
    <source>
        <dbReference type="SAM" id="Phobius"/>
    </source>
</evidence>
<dbReference type="RefSeq" id="WP_131151595.1">
    <property type="nucleotide sequence ID" value="NZ_SJTG01000004.1"/>
</dbReference>
<evidence type="ECO:0000313" key="3">
    <source>
        <dbReference type="Proteomes" id="UP000291822"/>
    </source>
</evidence>
<name>A0A4V2NLD5_9GAMM</name>
<comment type="caution">
    <text evidence="2">The sequence shown here is derived from an EMBL/GenBank/DDBJ whole genome shotgun (WGS) entry which is preliminary data.</text>
</comment>
<dbReference type="EMBL" id="SJTG01000004">
    <property type="protein sequence ID" value="TCI08464.1"/>
    <property type="molecule type" value="Genomic_DNA"/>
</dbReference>
<gene>
    <name evidence="2" type="ORF">EZM97_27980</name>
</gene>
<feature type="transmembrane region" description="Helical" evidence="1">
    <location>
        <begin position="73"/>
        <end position="94"/>
    </location>
</feature>
<keyword evidence="1" id="KW-0472">Membrane</keyword>
<keyword evidence="3" id="KW-1185">Reference proteome</keyword>
<protein>
    <recommendedName>
        <fullName evidence="4">DUF3325 domain-containing protein</fullName>
    </recommendedName>
</protein>
<dbReference type="Proteomes" id="UP000291822">
    <property type="component" value="Unassembled WGS sequence"/>
</dbReference>
<feature type="transmembrane region" description="Helical" evidence="1">
    <location>
        <begin position="6"/>
        <end position="24"/>
    </location>
</feature>